<feature type="repeat" description="TPR" evidence="3">
    <location>
        <begin position="426"/>
        <end position="459"/>
    </location>
</feature>
<feature type="repeat" description="TPR" evidence="3">
    <location>
        <begin position="358"/>
        <end position="391"/>
    </location>
</feature>
<dbReference type="InterPro" id="IPR051685">
    <property type="entry name" value="Ycf3/AcsC/BcsC/TPR_MFPF"/>
</dbReference>
<keyword evidence="6" id="KW-1185">Reference proteome</keyword>
<protein>
    <submittedName>
        <fullName evidence="5">Tetratricopeptide repeat protein</fullName>
    </submittedName>
</protein>
<dbReference type="Pfam" id="PF12770">
    <property type="entry name" value="CHAT"/>
    <property type="match status" value="1"/>
</dbReference>
<keyword evidence="2 3" id="KW-0802">TPR repeat</keyword>
<comment type="caution">
    <text evidence="5">The sequence shown here is derived from an EMBL/GenBank/DDBJ whole genome shotgun (WGS) entry which is preliminary data.</text>
</comment>
<evidence type="ECO:0000313" key="6">
    <source>
        <dbReference type="Proteomes" id="UP000641646"/>
    </source>
</evidence>
<dbReference type="Pfam" id="PF00515">
    <property type="entry name" value="TPR_1"/>
    <property type="match status" value="2"/>
</dbReference>
<dbReference type="InterPro" id="IPR011990">
    <property type="entry name" value="TPR-like_helical_dom_sf"/>
</dbReference>
<dbReference type="InterPro" id="IPR003107">
    <property type="entry name" value="HAT"/>
</dbReference>
<gene>
    <name evidence="5" type="ORF">H6G03_28585</name>
</gene>
<dbReference type="PROSITE" id="PS50293">
    <property type="entry name" value="TPR_REGION"/>
    <property type="match status" value="6"/>
</dbReference>
<feature type="repeat" description="TPR" evidence="3">
    <location>
        <begin position="256"/>
        <end position="289"/>
    </location>
</feature>
<dbReference type="SMART" id="SM00028">
    <property type="entry name" value="TPR"/>
    <property type="match status" value="9"/>
</dbReference>
<feature type="domain" description="CHAT" evidence="4">
    <location>
        <begin position="808"/>
        <end position="1096"/>
    </location>
</feature>
<reference evidence="5" key="2">
    <citation type="submission" date="2020-08" db="EMBL/GenBank/DDBJ databases">
        <authorList>
            <person name="Chen M."/>
            <person name="Teng W."/>
            <person name="Zhao L."/>
            <person name="Hu C."/>
            <person name="Zhou Y."/>
            <person name="Han B."/>
            <person name="Song L."/>
            <person name="Shu W."/>
        </authorList>
    </citation>
    <scope>NUCLEOTIDE SEQUENCE</scope>
    <source>
        <strain evidence="5">FACHB-1375</strain>
    </source>
</reference>
<reference evidence="5" key="1">
    <citation type="journal article" date="2015" name="ISME J.">
        <title>Draft Genome Sequence of Streptomyces incarnatus NRRL8089, which Produces the Nucleoside Antibiotic Sinefungin.</title>
        <authorList>
            <person name="Oshima K."/>
            <person name="Hattori M."/>
            <person name="Shimizu H."/>
            <person name="Fukuda K."/>
            <person name="Nemoto M."/>
            <person name="Inagaki K."/>
            <person name="Tamura T."/>
        </authorList>
    </citation>
    <scope>NUCLEOTIDE SEQUENCE</scope>
    <source>
        <strain evidence="5">FACHB-1375</strain>
    </source>
</reference>
<feature type="repeat" description="TPR" evidence="3">
    <location>
        <begin position="392"/>
        <end position="425"/>
    </location>
</feature>
<evidence type="ECO:0000256" key="1">
    <source>
        <dbReference type="ARBA" id="ARBA00022737"/>
    </source>
</evidence>
<proteinExistence type="predicted"/>
<feature type="repeat" description="TPR" evidence="3">
    <location>
        <begin position="290"/>
        <end position="323"/>
    </location>
</feature>
<dbReference type="EMBL" id="JACJPW010000102">
    <property type="protein sequence ID" value="MBD2184983.1"/>
    <property type="molecule type" value="Genomic_DNA"/>
</dbReference>
<dbReference type="RefSeq" id="WP_190472455.1">
    <property type="nucleotide sequence ID" value="NZ_JACJPW010000102.1"/>
</dbReference>
<accession>A0A926VKL5</accession>
<evidence type="ECO:0000256" key="3">
    <source>
        <dbReference type="PROSITE-ProRule" id="PRU00339"/>
    </source>
</evidence>
<dbReference type="SMART" id="SM00386">
    <property type="entry name" value="HAT"/>
    <property type="match status" value="6"/>
</dbReference>
<dbReference type="Proteomes" id="UP000641646">
    <property type="component" value="Unassembled WGS sequence"/>
</dbReference>
<dbReference type="SUPFAM" id="SSF48452">
    <property type="entry name" value="TPR-like"/>
    <property type="match status" value="1"/>
</dbReference>
<dbReference type="AlphaFoldDB" id="A0A926VKL5"/>
<dbReference type="PANTHER" id="PTHR44943">
    <property type="entry name" value="CELLULOSE SYNTHASE OPERON PROTEIN C"/>
    <property type="match status" value="1"/>
</dbReference>
<evidence type="ECO:0000256" key="2">
    <source>
        <dbReference type="ARBA" id="ARBA00022803"/>
    </source>
</evidence>
<dbReference type="Pfam" id="PF13432">
    <property type="entry name" value="TPR_16"/>
    <property type="match status" value="2"/>
</dbReference>
<dbReference type="InterPro" id="IPR019734">
    <property type="entry name" value="TPR_rpt"/>
</dbReference>
<sequence>MFKKIGRWLKRLWQQLFLPSRIRRDNTPATAKAGKRKAPRRSDAEYESLFLQLLDREGENPSRQNIKSFLFTKLVDEDELAAWLRGFGSKLLESPESHRKLARRMVQLGKVAGGELGDVAGEIGRELLGNSETQTSIVATSVISSVDKQIANTTISVSDNVPVDVGGKVLESFIRGAHGVPVDVDGEAVEWFKRAFDQYDAGNIQAAVGCFQRVIEIYPNFYNGWEFLGDMLKKLGQHQEAIEAYQRAIEISPNFHRAWNSLGNALVDLGQYQEAIDAYQQAIEISPNNHDSWSGLGNALYSLGQYQEAIEAYQRAIEISPNFHDARNGLGNTLKNLGHYQQKMEAFQRSIEIVLDFHNAWYGLGNALYNLGQYQQSIEAFQRAIDISPNFHQAWNSLGATLEKLGRYQQAIEAFQRAIDISPNYHNAWYGLGNVLYNLGQYQRAIEAFQRAIDISPNFHQAWNSLGVTLENLGHGHDQQAIEAYNRALEITHNQLWESWANRGGAIYKLHGYQAALRNWDEGLQSLQPETRDYQEGCADLHQQKGEAHYRYGKQQPNPHPYWRESRNSYITALKTLSGSQTSILGEVLGTQVSPRFQLLYLEILQNLAKVCNALNYQEDFQLCLDIGDTMLENLLPETDSQERKIQLANKFATFSQLRVVLLAQSPQPEKQIEALLLAEKRKNLCLRWMQSNRYAETFDESPVKYADIQQLLNSQTCAVYWHYSPAAITTFIIHHDGIQVISPQNSPDNPAVADIQFQNFEDWLKDWKEDYKTDREKAKKEKGKGRWRDEMENRLIELGKILDIETINNKIGDDVTQLILIPHRDLHLLPLHYLFPEKFTITYLPSAKLGIQLQHSSPDIGAQLLSVEHPSDFMPYAAVESAKIAELFPHHRRYSTDATKDKVIELLGTSADIFHFTGHAYHNLNRPIESALLLANKTKLTLRDIFDLDTPSHALVCLSACETGLTGNEGLIDEFVGLVSGFLAKGATYVISTLWRVQEISTALVMIRFYQLLKESVPPAVALKQAQNWLRTVEYSTVIPLLRQFAVELESEAPHCSEFLEGTADRAEDKAGKMGLCDRSYAHPYYWAGFILSGKVQS</sequence>
<organism evidence="5 6">
    <name type="scientific">Aerosakkonema funiforme FACHB-1375</name>
    <dbReference type="NCBI Taxonomy" id="2949571"/>
    <lineage>
        <taxon>Bacteria</taxon>
        <taxon>Bacillati</taxon>
        <taxon>Cyanobacteriota</taxon>
        <taxon>Cyanophyceae</taxon>
        <taxon>Oscillatoriophycideae</taxon>
        <taxon>Aerosakkonematales</taxon>
        <taxon>Aerosakkonemataceae</taxon>
        <taxon>Aerosakkonema</taxon>
    </lineage>
</organism>
<dbReference type="GO" id="GO:0006396">
    <property type="term" value="P:RNA processing"/>
    <property type="evidence" value="ECO:0007669"/>
    <property type="project" value="InterPro"/>
</dbReference>
<dbReference type="SUPFAM" id="SSF48439">
    <property type="entry name" value="Protein prenylyltransferase"/>
    <property type="match status" value="1"/>
</dbReference>
<dbReference type="Gene3D" id="1.25.40.10">
    <property type="entry name" value="Tetratricopeptide repeat domain"/>
    <property type="match status" value="4"/>
</dbReference>
<evidence type="ECO:0000259" key="4">
    <source>
        <dbReference type="Pfam" id="PF12770"/>
    </source>
</evidence>
<evidence type="ECO:0000313" key="5">
    <source>
        <dbReference type="EMBL" id="MBD2184983.1"/>
    </source>
</evidence>
<dbReference type="Pfam" id="PF13174">
    <property type="entry name" value="TPR_6"/>
    <property type="match status" value="1"/>
</dbReference>
<feature type="repeat" description="TPR" evidence="3">
    <location>
        <begin position="222"/>
        <end position="255"/>
    </location>
</feature>
<dbReference type="InterPro" id="IPR024983">
    <property type="entry name" value="CHAT_dom"/>
</dbReference>
<dbReference type="PANTHER" id="PTHR44943:SF4">
    <property type="entry name" value="TPR REPEAT-CONTAINING PROTEIN MJ0798"/>
    <property type="match status" value="1"/>
</dbReference>
<keyword evidence="1" id="KW-0677">Repeat</keyword>
<name>A0A926VKL5_9CYAN</name>
<dbReference type="PROSITE" id="PS50005">
    <property type="entry name" value="TPR"/>
    <property type="match status" value="6"/>
</dbReference>